<dbReference type="InterPro" id="IPR011991">
    <property type="entry name" value="ArsR-like_HTH"/>
</dbReference>
<dbReference type="RefSeq" id="WP_014866521.1">
    <property type="nucleotide sequence ID" value="NC_018227.2"/>
</dbReference>
<dbReference type="Proteomes" id="UP000009007">
    <property type="component" value="Chromosome I"/>
</dbReference>
<dbReference type="InterPro" id="IPR036390">
    <property type="entry name" value="WH_DNA-bd_sf"/>
</dbReference>
<protein>
    <submittedName>
        <fullName evidence="2">FHA domain-containing protein</fullName>
    </submittedName>
</protein>
<dbReference type="Gene3D" id="2.60.200.20">
    <property type="match status" value="1"/>
</dbReference>
<dbReference type="Pfam" id="PF00498">
    <property type="entry name" value="FHA"/>
    <property type="match status" value="1"/>
</dbReference>
<sequence>MTGDDDSRTLILDIDSDDLQELSEYLDVLSSSTRLKILKVIERTPKDVRQISSEIETSYENTKKHLDKLLSIGVVRKEAGLSRPTSKGIHPVWKYSLVPGGLEAITRSLGLFANLKLTLTDAVLAKKLAGVRETFSGEFFGQRPVVILLGGVEDGKVFPIEHDTIAIGRVDPDAPGRSDPKRDIILSEEYAAVTRVSRPHARITRRADARFIEDSGSTGGTFVNGTPLDRGKRRELHDGDLIELAKGAPGATLVFVVPGGVPPSDAA</sequence>
<dbReference type="SUPFAM" id="SSF46785">
    <property type="entry name" value="Winged helix' DNA-binding domain"/>
    <property type="match status" value="1"/>
</dbReference>
<organism evidence="2 3">
    <name type="scientific">Methanoculleus bourgensis (strain ATCC 43281 / DSM 3045 / OCM 15 / MS2)</name>
    <name type="common">Methanogenium bourgense</name>
    <dbReference type="NCBI Taxonomy" id="1201294"/>
    <lineage>
        <taxon>Archaea</taxon>
        <taxon>Methanobacteriati</taxon>
        <taxon>Methanobacteriota</taxon>
        <taxon>Stenosarchaea group</taxon>
        <taxon>Methanomicrobia</taxon>
        <taxon>Methanomicrobiales</taxon>
        <taxon>Methanomicrobiaceae</taxon>
        <taxon>Methanoculleus</taxon>
    </lineage>
</organism>
<dbReference type="CDD" id="cd00090">
    <property type="entry name" value="HTH_ARSR"/>
    <property type="match status" value="1"/>
</dbReference>
<dbReference type="InterPro" id="IPR036388">
    <property type="entry name" value="WH-like_DNA-bd_sf"/>
</dbReference>
<gene>
    <name evidence="2" type="ordered locus">BN140_0621</name>
</gene>
<dbReference type="GO" id="GO:0003700">
    <property type="term" value="F:DNA-binding transcription factor activity"/>
    <property type="evidence" value="ECO:0007669"/>
    <property type="project" value="InterPro"/>
</dbReference>
<dbReference type="InterPro" id="IPR001845">
    <property type="entry name" value="HTH_ArsR_DNA-bd_dom"/>
</dbReference>
<reference evidence="3" key="1">
    <citation type="journal article" date="2012" name="J. Bacteriol.">
        <title>Complete genome sequence of the hydrogenotrophic, methanogenic archaeon Methanoculleus bourgensis strain MS2T, isolated from a sewage sludge digester.</title>
        <authorList>
            <person name="Maus I."/>
            <person name="Wibberg D."/>
            <person name="Stantscheff R."/>
            <person name="Eikmeyer F.G."/>
            <person name="Seffner A."/>
            <person name="Boelter J."/>
            <person name="Szczepanowski R."/>
            <person name="Blom J."/>
            <person name="Jaenicke S."/>
            <person name="Konig H."/>
            <person name="Puhler A."/>
            <person name="Schluter A."/>
        </authorList>
    </citation>
    <scope>NUCLEOTIDE SEQUENCE [LARGE SCALE GENOMIC DNA]</scope>
    <source>
        <strain evidence="3">ATCC 43281 / DSM 3045 / OCM 15 / MS2</strain>
    </source>
</reference>
<dbReference type="EMBL" id="HE964772">
    <property type="protein sequence ID" value="CCJ35544.1"/>
    <property type="molecule type" value="Genomic_DNA"/>
</dbReference>
<dbReference type="KEGG" id="mbg:BN140_0621"/>
<dbReference type="HOGENOM" id="CLU_1021628_0_0_2"/>
<dbReference type="PROSITE" id="PS50006">
    <property type="entry name" value="FHA_DOMAIN"/>
    <property type="match status" value="1"/>
</dbReference>
<proteinExistence type="predicted"/>
<dbReference type="Gene3D" id="1.10.10.10">
    <property type="entry name" value="Winged helix-like DNA-binding domain superfamily/Winged helix DNA-binding domain"/>
    <property type="match status" value="1"/>
</dbReference>
<dbReference type="STRING" id="1201294.BN140_0621"/>
<dbReference type="AlphaFoldDB" id="I7LLQ0"/>
<evidence type="ECO:0000259" key="1">
    <source>
        <dbReference type="PROSITE" id="PS50006"/>
    </source>
</evidence>
<dbReference type="GeneID" id="13354281"/>
<dbReference type="CDD" id="cd00060">
    <property type="entry name" value="FHA"/>
    <property type="match status" value="1"/>
</dbReference>
<dbReference type="SMART" id="SM00240">
    <property type="entry name" value="FHA"/>
    <property type="match status" value="1"/>
</dbReference>
<feature type="domain" description="FHA" evidence="1">
    <location>
        <begin position="165"/>
        <end position="228"/>
    </location>
</feature>
<dbReference type="BioCyc" id="MBOU1201294:BN140_RS03125-MONOMER"/>
<keyword evidence="3" id="KW-1185">Reference proteome</keyword>
<evidence type="ECO:0000313" key="3">
    <source>
        <dbReference type="Proteomes" id="UP000009007"/>
    </source>
</evidence>
<dbReference type="InterPro" id="IPR008984">
    <property type="entry name" value="SMAD_FHA_dom_sf"/>
</dbReference>
<dbReference type="PATRIC" id="fig|1201294.9.peg.676"/>
<name>I7LLQ0_METBM</name>
<dbReference type="Pfam" id="PF01022">
    <property type="entry name" value="HTH_5"/>
    <property type="match status" value="1"/>
</dbReference>
<dbReference type="InterPro" id="IPR000253">
    <property type="entry name" value="FHA_dom"/>
</dbReference>
<dbReference type="SUPFAM" id="SSF49879">
    <property type="entry name" value="SMAD/FHA domain"/>
    <property type="match status" value="1"/>
</dbReference>
<accession>I7LLQ0</accession>
<evidence type="ECO:0000313" key="2">
    <source>
        <dbReference type="EMBL" id="CCJ35544.1"/>
    </source>
</evidence>